<keyword evidence="3" id="KW-0732">Signal</keyword>
<gene>
    <name evidence="8" type="ORF">VNO77_07538</name>
</gene>
<organism evidence="8 9">
    <name type="scientific">Canavalia gladiata</name>
    <name type="common">Sword bean</name>
    <name type="synonym">Dolichos gladiatus</name>
    <dbReference type="NCBI Taxonomy" id="3824"/>
    <lineage>
        <taxon>Eukaryota</taxon>
        <taxon>Viridiplantae</taxon>
        <taxon>Streptophyta</taxon>
        <taxon>Embryophyta</taxon>
        <taxon>Tracheophyta</taxon>
        <taxon>Spermatophyta</taxon>
        <taxon>Magnoliopsida</taxon>
        <taxon>eudicotyledons</taxon>
        <taxon>Gunneridae</taxon>
        <taxon>Pentapetalae</taxon>
        <taxon>rosids</taxon>
        <taxon>fabids</taxon>
        <taxon>Fabales</taxon>
        <taxon>Fabaceae</taxon>
        <taxon>Papilionoideae</taxon>
        <taxon>50 kb inversion clade</taxon>
        <taxon>NPAAA clade</taxon>
        <taxon>indigoferoid/millettioid clade</taxon>
        <taxon>Phaseoleae</taxon>
        <taxon>Canavalia</taxon>
    </lineage>
</organism>
<dbReference type="Pfam" id="PF00560">
    <property type="entry name" value="LRR_1"/>
    <property type="match status" value="1"/>
</dbReference>
<keyword evidence="4" id="KW-1133">Transmembrane helix</keyword>
<evidence type="ECO:0000256" key="1">
    <source>
        <dbReference type="ARBA" id="ARBA00004479"/>
    </source>
</evidence>
<sequence length="170" mass="18771">MLLAKPPTYALIVNILVTLCNSPYLQVRDLSNNSLTARIPKFLIVMNGTLIILDLARNKLNGTIHTFPGLCSLRTLDLNGNSLQGKLPKYLANCGKLNNLDIGDNHIHDQFPCWLKNISTLGFLVLISNKLHGSIKCGGERVAWTHLQISDLVSNNFSGLQCHSLKLGRQ</sequence>
<keyword evidence="7" id="KW-0325">Glycoprotein</keyword>
<name>A0AAN9QW74_CANGL</name>
<evidence type="ECO:0000256" key="7">
    <source>
        <dbReference type="ARBA" id="ARBA00023180"/>
    </source>
</evidence>
<reference evidence="8 9" key="1">
    <citation type="submission" date="2024-01" db="EMBL/GenBank/DDBJ databases">
        <title>The genomes of 5 underutilized Papilionoideae crops provide insights into root nodulation and disease resistanc.</title>
        <authorList>
            <person name="Jiang F."/>
        </authorList>
    </citation>
    <scope>NUCLEOTIDE SEQUENCE [LARGE SCALE GENOMIC DNA]</scope>
    <source>
        <strain evidence="8">LVBAO_FW01</strain>
        <tissue evidence="8">Leaves</tissue>
    </source>
</reference>
<keyword evidence="6" id="KW-0675">Receptor</keyword>
<accession>A0AAN9QW74</accession>
<evidence type="ECO:0000256" key="6">
    <source>
        <dbReference type="ARBA" id="ARBA00023170"/>
    </source>
</evidence>
<keyword evidence="5" id="KW-0472">Membrane</keyword>
<keyword evidence="2" id="KW-0812">Transmembrane</keyword>
<evidence type="ECO:0000313" key="8">
    <source>
        <dbReference type="EMBL" id="KAK7349819.1"/>
    </source>
</evidence>
<dbReference type="Proteomes" id="UP001367508">
    <property type="component" value="Unassembled WGS sequence"/>
</dbReference>
<comment type="subcellular location">
    <subcellularLocation>
        <location evidence="1">Membrane</location>
        <topology evidence="1">Single-pass type I membrane protein</topology>
    </subcellularLocation>
</comment>
<evidence type="ECO:0000313" key="9">
    <source>
        <dbReference type="Proteomes" id="UP001367508"/>
    </source>
</evidence>
<dbReference type="SUPFAM" id="SSF52058">
    <property type="entry name" value="L domain-like"/>
    <property type="match status" value="1"/>
</dbReference>
<keyword evidence="9" id="KW-1185">Reference proteome</keyword>
<evidence type="ECO:0000256" key="2">
    <source>
        <dbReference type="ARBA" id="ARBA00022692"/>
    </source>
</evidence>
<evidence type="ECO:0008006" key="10">
    <source>
        <dbReference type="Google" id="ProtNLM"/>
    </source>
</evidence>
<protein>
    <recommendedName>
        <fullName evidence="10">Toll-like receptor 3</fullName>
    </recommendedName>
</protein>
<dbReference type="InterPro" id="IPR032675">
    <property type="entry name" value="LRR_dom_sf"/>
</dbReference>
<comment type="caution">
    <text evidence="8">The sequence shown here is derived from an EMBL/GenBank/DDBJ whole genome shotgun (WGS) entry which is preliminary data.</text>
</comment>
<dbReference type="PRINTS" id="PR00019">
    <property type="entry name" value="LEURICHRPT"/>
</dbReference>
<dbReference type="PANTHER" id="PTHR48061:SF2">
    <property type="entry name" value="RECEPTOR LIKE PROTEIN 30-LIKE"/>
    <property type="match status" value="1"/>
</dbReference>
<evidence type="ECO:0000256" key="5">
    <source>
        <dbReference type="ARBA" id="ARBA00023136"/>
    </source>
</evidence>
<evidence type="ECO:0000256" key="4">
    <source>
        <dbReference type="ARBA" id="ARBA00022989"/>
    </source>
</evidence>
<dbReference type="InterPro" id="IPR001611">
    <property type="entry name" value="Leu-rich_rpt"/>
</dbReference>
<dbReference type="InterPro" id="IPR046956">
    <property type="entry name" value="RLP23-like"/>
</dbReference>
<dbReference type="Gene3D" id="3.80.10.10">
    <property type="entry name" value="Ribonuclease Inhibitor"/>
    <property type="match status" value="1"/>
</dbReference>
<evidence type="ECO:0000256" key="3">
    <source>
        <dbReference type="ARBA" id="ARBA00022729"/>
    </source>
</evidence>
<dbReference type="EMBL" id="JAYMYQ010000002">
    <property type="protein sequence ID" value="KAK7349819.1"/>
    <property type="molecule type" value="Genomic_DNA"/>
</dbReference>
<dbReference type="AlphaFoldDB" id="A0AAN9QW74"/>
<dbReference type="PANTHER" id="PTHR48061">
    <property type="entry name" value="LEUCINE-RICH REPEAT RECEPTOR PROTEIN KINASE EMS1-LIKE-RELATED"/>
    <property type="match status" value="1"/>
</dbReference>
<proteinExistence type="predicted"/>
<dbReference type="GO" id="GO:0016020">
    <property type="term" value="C:membrane"/>
    <property type="evidence" value="ECO:0007669"/>
    <property type="project" value="UniProtKB-SubCell"/>
</dbReference>